<keyword evidence="7 9" id="KW-1133">Transmembrane helix</keyword>
<accession>A0A399EB26</accession>
<comment type="pathway">
    <text evidence="3">Sphingolipid metabolism.</text>
</comment>
<dbReference type="AlphaFoldDB" id="A0A399EB26"/>
<evidence type="ECO:0000313" key="10">
    <source>
        <dbReference type="EMBL" id="RIH81138.1"/>
    </source>
</evidence>
<keyword evidence="5 10" id="KW-0808">Transferase</keyword>
<dbReference type="Proteomes" id="UP000265800">
    <property type="component" value="Unassembled WGS sequence"/>
</dbReference>
<dbReference type="GO" id="GO:0016020">
    <property type="term" value="C:membrane"/>
    <property type="evidence" value="ECO:0007669"/>
    <property type="project" value="UniProtKB-SubCell"/>
</dbReference>
<evidence type="ECO:0000256" key="6">
    <source>
        <dbReference type="ARBA" id="ARBA00022692"/>
    </source>
</evidence>
<evidence type="ECO:0000313" key="11">
    <source>
        <dbReference type="Proteomes" id="UP000265800"/>
    </source>
</evidence>
<comment type="caution">
    <text evidence="10">The sequence shown here is derived from an EMBL/GenBank/DDBJ whole genome shotgun (WGS) entry which is preliminary data.</text>
</comment>
<proteinExistence type="predicted"/>
<dbReference type="InterPro" id="IPR029044">
    <property type="entry name" value="Nucleotide-diphossugar_trans"/>
</dbReference>
<dbReference type="GO" id="GO:0016757">
    <property type="term" value="F:glycosyltransferase activity"/>
    <property type="evidence" value="ECO:0007669"/>
    <property type="project" value="UniProtKB-KW"/>
</dbReference>
<feature type="transmembrane region" description="Helical" evidence="9">
    <location>
        <begin position="179"/>
        <end position="197"/>
    </location>
</feature>
<feature type="transmembrane region" description="Helical" evidence="9">
    <location>
        <begin position="131"/>
        <end position="151"/>
    </location>
</feature>
<dbReference type="InterPro" id="IPR025993">
    <property type="entry name" value="Ceramide_glucosylTrfase"/>
</dbReference>
<keyword evidence="8 9" id="KW-0472">Membrane</keyword>
<keyword evidence="4" id="KW-0328">Glycosyltransferase</keyword>
<dbReference type="Pfam" id="PF13506">
    <property type="entry name" value="Glyco_transf_21"/>
    <property type="match status" value="1"/>
</dbReference>
<evidence type="ECO:0000256" key="5">
    <source>
        <dbReference type="ARBA" id="ARBA00022679"/>
    </source>
</evidence>
<sequence>MRREGAGLASVYPRQVTPTLPERTLLPLIDDALLCYLPYPLVRTPFPQAAAANGQVMAFRREAYRAAGGHAAVRGEVLEDVRLAQRAKAQGVRLAVALGGRWVAVRMYRSYAEMVEGLGKNLIEFHAQSRWLLLFSYLAHLLAYTLCWPLALLDPGWLLIGGMGLLERVVLNLKTGREGWEFLLVPLAPLLSLPIYWRSAQRRYTWKGREYAR</sequence>
<evidence type="ECO:0000256" key="8">
    <source>
        <dbReference type="ARBA" id="ARBA00023136"/>
    </source>
</evidence>
<evidence type="ECO:0000256" key="3">
    <source>
        <dbReference type="ARBA" id="ARBA00004991"/>
    </source>
</evidence>
<keyword evidence="6 9" id="KW-0812">Transmembrane</keyword>
<name>A0A399EB26_9DEIN</name>
<evidence type="ECO:0000256" key="1">
    <source>
        <dbReference type="ARBA" id="ARBA00004141"/>
    </source>
</evidence>
<comment type="pathway">
    <text evidence="2">Lipid metabolism; sphingolipid metabolism.</text>
</comment>
<dbReference type="SUPFAM" id="SSF53448">
    <property type="entry name" value="Nucleotide-diphospho-sugar transferases"/>
    <property type="match status" value="1"/>
</dbReference>
<evidence type="ECO:0000256" key="7">
    <source>
        <dbReference type="ARBA" id="ARBA00022989"/>
    </source>
</evidence>
<evidence type="ECO:0000256" key="9">
    <source>
        <dbReference type="SAM" id="Phobius"/>
    </source>
</evidence>
<gene>
    <name evidence="10" type="ORF">Mlute_02886</name>
</gene>
<organism evidence="10 11">
    <name type="scientific">Meiothermus luteus</name>
    <dbReference type="NCBI Taxonomy" id="2026184"/>
    <lineage>
        <taxon>Bacteria</taxon>
        <taxon>Thermotogati</taxon>
        <taxon>Deinococcota</taxon>
        <taxon>Deinococci</taxon>
        <taxon>Thermales</taxon>
        <taxon>Thermaceae</taxon>
        <taxon>Meiothermus</taxon>
    </lineage>
</organism>
<comment type="subcellular location">
    <subcellularLocation>
        <location evidence="1">Membrane</location>
        <topology evidence="1">Multi-pass membrane protein</topology>
    </subcellularLocation>
</comment>
<protein>
    <submittedName>
        <fullName evidence="10">Hopene-associated glycosyltransferase HpnB</fullName>
    </submittedName>
</protein>
<dbReference type="EMBL" id="QWKZ01000192">
    <property type="protein sequence ID" value="RIH81138.1"/>
    <property type="molecule type" value="Genomic_DNA"/>
</dbReference>
<keyword evidence="11" id="KW-1185">Reference proteome</keyword>
<evidence type="ECO:0000256" key="2">
    <source>
        <dbReference type="ARBA" id="ARBA00004760"/>
    </source>
</evidence>
<evidence type="ECO:0000256" key="4">
    <source>
        <dbReference type="ARBA" id="ARBA00022676"/>
    </source>
</evidence>
<reference evidence="10 11" key="1">
    <citation type="submission" date="2018-08" db="EMBL/GenBank/DDBJ databases">
        <title>Meiothermus luteus KCTC 52599 genome sequencing project.</title>
        <authorList>
            <person name="Da Costa M.S."/>
            <person name="Albuquerque L."/>
            <person name="Raposo P."/>
            <person name="Froufe H.J.C."/>
            <person name="Barroso C.S."/>
            <person name="Egas C."/>
        </authorList>
    </citation>
    <scope>NUCLEOTIDE SEQUENCE [LARGE SCALE GENOMIC DNA]</scope>
    <source>
        <strain evidence="10 11">KCTC 52599</strain>
    </source>
</reference>